<dbReference type="Proteomes" id="UP000245708">
    <property type="component" value="Unassembled WGS sequence"/>
</dbReference>
<proteinExistence type="predicted"/>
<evidence type="ECO:0000256" key="1">
    <source>
        <dbReference type="SAM" id="Phobius"/>
    </source>
</evidence>
<protein>
    <submittedName>
        <fullName evidence="2">Uncharacterized protein</fullName>
    </submittedName>
</protein>
<feature type="transmembrane region" description="Helical" evidence="1">
    <location>
        <begin position="21"/>
        <end position="42"/>
    </location>
</feature>
<comment type="caution">
    <text evidence="2">The sequence shown here is derived from an EMBL/GenBank/DDBJ whole genome shotgun (WGS) entry which is preliminary data.</text>
</comment>
<feature type="transmembrane region" description="Helical" evidence="1">
    <location>
        <begin position="48"/>
        <end position="69"/>
    </location>
</feature>
<organism evidence="2 3">
    <name type="scientific">Roseicyclus mahoneyensis</name>
    <dbReference type="NCBI Taxonomy" id="164332"/>
    <lineage>
        <taxon>Bacteria</taxon>
        <taxon>Pseudomonadati</taxon>
        <taxon>Pseudomonadota</taxon>
        <taxon>Alphaproteobacteria</taxon>
        <taxon>Rhodobacterales</taxon>
        <taxon>Roseobacteraceae</taxon>
        <taxon>Roseicyclus</taxon>
    </lineage>
</organism>
<reference evidence="2 3" key="1">
    <citation type="submission" date="2018-05" db="EMBL/GenBank/DDBJ databases">
        <title>Genomic Encyclopedia of Type Strains, Phase IV (KMG-IV): sequencing the most valuable type-strain genomes for metagenomic binning, comparative biology and taxonomic classification.</title>
        <authorList>
            <person name="Goeker M."/>
        </authorList>
    </citation>
    <scope>NUCLEOTIDE SEQUENCE [LARGE SCALE GENOMIC DNA]</scope>
    <source>
        <strain evidence="2 3">DSM 16097</strain>
    </source>
</reference>
<sequence length="91" mass="9315">MGLARAQGVPHSPAMTLDPDILIVIAALVTILSFSSSVAAWVDGRLPVLALASLAIGLGLLAWVHLGLVEGGLTPRAIPDAFIHVAAMVLN</sequence>
<gene>
    <name evidence="2" type="ORF">C7455_10557</name>
</gene>
<keyword evidence="1" id="KW-0812">Transmembrane</keyword>
<keyword evidence="1" id="KW-0472">Membrane</keyword>
<name>A0A316GJA8_9RHOB</name>
<keyword evidence="3" id="KW-1185">Reference proteome</keyword>
<evidence type="ECO:0000313" key="3">
    <source>
        <dbReference type="Proteomes" id="UP000245708"/>
    </source>
</evidence>
<keyword evidence="1" id="KW-1133">Transmembrane helix</keyword>
<evidence type="ECO:0000313" key="2">
    <source>
        <dbReference type="EMBL" id="PWK60074.1"/>
    </source>
</evidence>
<dbReference type="EMBL" id="QGGW01000005">
    <property type="protein sequence ID" value="PWK60074.1"/>
    <property type="molecule type" value="Genomic_DNA"/>
</dbReference>
<dbReference type="AlphaFoldDB" id="A0A316GJA8"/>
<accession>A0A316GJA8</accession>